<dbReference type="PANTHER" id="PTHR37984:SF5">
    <property type="entry name" value="PROTEIN NYNRIN-LIKE"/>
    <property type="match status" value="1"/>
</dbReference>
<dbReference type="Pfam" id="PF17917">
    <property type="entry name" value="RT_RNaseH"/>
    <property type="match status" value="1"/>
</dbReference>
<dbReference type="OrthoDB" id="2505957at2759"/>
<dbReference type="InterPro" id="IPR043128">
    <property type="entry name" value="Rev_trsase/Diguanyl_cyclase"/>
</dbReference>
<dbReference type="InterPro" id="IPR050951">
    <property type="entry name" value="Retrovirus_Pol_polyprotein"/>
</dbReference>
<dbReference type="PANTHER" id="PTHR37984">
    <property type="entry name" value="PROTEIN CBG26694"/>
    <property type="match status" value="1"/>
</dbReference>
<evidence type="ECO:0000256" key="2">
    <source>
        <dbReference type="ARBA" id="ARBA00022695"/>
    </source>
</evidence>
<evidence type="ECO:0000313" key="10">
    <source>
        <dbReference type="Proteomes" id="UP000765509"/>
    </source>
</evidence>
<evidence type="ECO:0000256" key="1">
    <source>
        <dbReference type="ARBA" id="ARBA00022679"/>
    </source>
</evidence>
<dbReference type="InterPro" id="IPR041373">
    <property type="entry name" value="RT_RNaseH"/>
</dbReference>
<dbReference type="SUPFAM" id="SSF56672">
    <property type="entry name" value="DNA/RNA polymerases"/>
    <property type="match status" value="1"/>
</dbReference>
<dbReference type="GO" id="GO:0004519">
    <property type="term" value="F:endonuclease activity"/>
    <property type="evidence" value="ECO:0007669"/>
    <property type="project" value="UniProtKB-KW"/>
</dbReference>
<dbReference type="InterPro" id="IPR043502">
    <property type="entry name" value="DNA/RNA_pol_sf"/>
</dbReference>
<dbReference type="AlphaFoldDB" id="A0A9Q3KEE7"/>
<feature type="compositionally biased region" description="Acidic residues" evidence="7">
    <location>
        <begin position="300"/>
        <end position="312"/>
    </location>
</feature>
<protein>
    <recommendedName>
        <fullName evidence="8">Reverse transcriptase RNase H-like domain-containing protein</fullName>
    </recommendedName>
</protein>
<evidence type="ECO:0000256" key="3">
    <source>
        <dbReference type="ARBA" id="ARBA00022722"/>
    </source>
</evidence>
<dbReference type="GO" id="GO:0016787">
    <property type="term" value="F:hydrolase activity"/>
    <property type="evidence" value="ECO:0007669"/>
    <property type="project" value="UniProtKB-KW"/>
</dbReference>
<dbReference type="Proteomes" id="UP000765509">
    <property type="component" value="Unassembled WGS sequence"/>
</dbReference>
<feature type="domain" description="Reverse transcriptase RNase H-like" evidence="8">
    <location>
        <begin position="170"/>
        <end position="272"/>
    </location>
</feature>
<dbReference type="GO" id="GO:0003964">
    <property type="term" value="F:RNA-directed DNA polymerase activity"/>
    <property type="evidence" value="ECO:0007669"/>
    <property type="project" value="UniProtKB-KW"/>
</dbReference>
<feature type="region of interest" description="Disordered" evidence="7">
    <location>
        <begin position="284"/>
        <end position="327"/>
    </location>
</feature>
<evidence type="ECO:0000256" key="5">
    <source>
        <dbReference type="ARBA" id="ARBA00022801"/>
    </source>
</evidence>
<keyword evidence="6" id="KW-0695">RNA-directed DNA polymerase</keyword>
<evidence type="ECO:0000256" key="7">
    <source>
        <dbReference type="SAM" id="MobiDB-lite"/>
    </source>
</evidence>
<evidence type="ECO:0000256" key="6">
    <source>
        <dbReference type="ARBA" id="ARBA00022918"/>
    </source>
</evidence>
<organism evidence="9 10">
    <name type="scientific">Austropuccinia psidii MF-1</name>
    <dbReference type="NCBI Taxonomy" id="1389203"/>
    <lineage>
        <taxon>Eukaryota</taxon>
        <taxon>Fungi</taxon>
        <taxon>Dikarya</taxon>
        <taxon>Basidiomycota</taxon>
        <taxon>Pucciniomycotina</taxon>
        <taxon>Pucciniomycetes</taxon>
        <taxon>Pucciniales</taxon>
        <taxon>Sphaerophragmiaceae</taxon>
        <taxon>Austropuccinia</taxon>
    </lineage>
</organism>
<keyword evidence="5" id="KW-0378">Hydrolase</keyword>
<reference evidence="9" key="1">
    <citation type="submission" date="2021-03" db="EMBL/GenBank/DDBJ databases">
        <title>Draft genome sequence of rust myrtle Austropuccinia psidii MF-1, a brazilian biotype.</title>
        <authorList>
            <person name="Quecine M.C."/>
            <person name="Pachon D.M.R."/>
            <person name="Bonatelli M.L."/>
            <person name="Correr F.H."/>
            <person name="Franceschini L.M."/>
            <person name="Leite T.F."/>
            <person name="Margarido G.R.A."/>
            <person name="Almeida C.A."/>
            <person name="Ferrarezi J.A."/>
            <person name="Labate C.A."/>
        </authorList>
    </citation>
    <scope>NUCLEOTIDE SEQUENCE</scope>
    <source>
        <strain evidence="9">MF-1</strain>
    </source>
</reference>
<dbReference type="Gene3D" id="3.30.70.270">
    <property type="match status" value="2"/>
</dbReference>
<evidence type="ECO:0000313" key="9">
    <source>
        <dbReference type="EMBL" id="MBW0580003.1"/>
    </source>
</evidence>
<accession>A0A9Q3KEE7</accession>
<keyword evidence="1" id="KW-0808">Transferase</keyword>
<gene>
    <name evidence="9" type="ORF">O181_119718</name>
</gene>
<feature type="compositionally biased region" description="Basic and acidic residues" evidence="7">
    <location>
        <begin position="290"/>
        <end position="299"/>
    </location>
</feature>
<evidence type="ECO:0000259" key="8">
    <source>
        <dbReference type="Pfam" id="PF17917"/>
    </source>
</evidence>
<dbReference type="CDD" id="cd09274">
    <property type="entry name" value="RNase_HI_RT_Ty3"/>
    <property type="match status" value="1"/>
</dbReference>
<sequence length="327" mass="37135">MQLTRLPQGATNSVAVYQAQMTWILQEEIPESVGIFIDDGGIKGPRSLYNQETLPENPSIRRFIWEYAITLERVLFRIEEAGLTISGSKFACCVPALDIVGHVVSFKGRTISKQKINKIQNLPAPLNKKEIRGFLGLCAYVRIFIKNFSQVASPLRRLAREDVDWEWDREGKNKLAIDESYIAAGAVLTQEDKEVKHRPVLYESIAFSKLESKYSQPKFELCGAARILKKLQTILLGQHFELQADAKALIEMIKTPCLPNAPMTRWVAFIQLFSFDLVHKPGKNFTMPDGKSRRPKTSEEKDEDAPEFDEKEDWIKPHPGFGAKNVN</sequence>
<dbReference type="FunFam" id="3.30.70.270:FF:000020">
    <property type="entry name" value="Transposon Tf2-6 polyprotein-like Protein"/>
    <property type="match status" value="1"/>
</dbReference>
<keyword evidence="10" id="KW-1185">Reference proteome</keyword>
<keyword evidence="4" id="KW-0255">Endonuclease</keyword>
<keyword evidence="2" id="KW-0548">Nucleotidyltransferase</keyword>
<keyword evidence="3" id="KW-0540">Nuclease</keyword>
<name>A0A9Q3KEE7_9BASI</name>
<comment type="caution">
    <text evidence="9">The sequence shown here is derived from an EMBL/GenBank/DDBJ whole genome shotgun (WGS) entry which is preliminary data.</text>
</comment>
<evidence type="ECO:0000256" key="4">
    <source>
        <dbReference type="ARBA" id="ARBA00022759"/>
    </source>
</evidence>
<proteinExistence type="predicted"/>
<dbReference type="EMBL" id="AVOT02106443">
    <property type="protein sequence ID" value="MBW0580003.1"/>
    <property type="molecule type" value="Genomic_DNA"/>
</dbReference>